<feature type="domain" description="Heterokaryon incompatibility" evidence="1">
    <location>
        <begin position="279"/>
        <end position="434"/>
    </location>
</feature>
<evidence type="ECO:0000259" key="1">
    <source>
        <dbReference type="Pfam" id="PF06985"/>
    </source>
</evidence>
<dbReference type="EMBL" id="JAULSY010000083">
    <property type="protein sequence ID" value="KAK0666721.1"/>
    <property type="molecule type" value="Genomic_DNA"/>
</dbReference>
<name>A0AA39ZAL4_9PEZI</name>
<evidence type="ECO:0000313" key="3">
    <source>
        <dbReference type="Proteomes" id="UP001174997"/>
    </source>
</evidence>
<dbReference type="AlphaFoldDB" id="A0AA39ZAL4"/>
<accession>A0AA39ZAL4</accession>
<comment type="caution">
    <text evidence="2">The sequence shown here is derived from an EMBL/GenBank/DDBJ whole genome shotgun (WGS) entry which is preliminary data.</text>
</comment>
<organism evidence="2 3">
    <name type="scientific">Cercophora samala</name>
    <dbReference type="NCBI Taxonomy" id="330535"/>
    <lineage>
        <taxon>Eukaryota</taxon>
        <taxon>Fungi</taxon>
        <taxon>Dikarya</taxon>
        <taxon>Ascomycota</taxon>
        <taxon>Pezizomycotina</taxon>
        <taxon>Sordariomycetes</taxon>
        <taxon>Sordariomycetidae</taxon>
        <taxon>Sordariales</taxon>
        <taxon>Lasiosphaeriaceae</taxon>
        <taxon>Cercophora</taxon>
    </lineage>
</organism>
<gene>
    <name evidence="2" type="ORF">QBC41DRAFT_397511</name>
</gene>
<proteinExistence type="predicted"/>
<dbReference type="InterPro" id="IPR010730">
    <property type="entry name" value="HET"/>
</dbReference>
<sequence>MKVSSPYTFENPHSCRHCSDLSLDLEVRRPTVRCFWCDFVGVPRAVDGDNSEYVCGECQRQVFVSGDMEQHFRVKLPYDIPGIVAAAAAAAGEGGCELYQAALRGISHDEEFLDTLIRDSGGGVGRYRVEMSGWNSKGETAGLNVRVKLVDLGTGGEEEEVVLVGGLMLDVVAFEGDGGGGYTTCRPVVREVKGGESMGFARGCLRGCLGGHRWCRTDQIIDVGLERKGEGVLPGERVPLGDIPSRVLDLGTGEGRCLKVVETGEGGGELLGGISRDGFVALSYCWGGDQKAKLLSDNLGDYKKGIDPDRLDQTLQDAIWVARELGFRYLWIDALCIIQDDLDGLGTNPDKAFEITRMASYYGRATLTILAASASAAKEGFLSLRPVPSYKTGPIALPLRCTSTGQKLGNVYLVEEHPSNPAGPSTARGWTLQESLLSRRILVFAQRQLYWSCVNSFAGAGGNVTVLTDRMIPGRTSLVEGVYPVGSLIDTSTATQWGVIVEEYTQRSLGQEGDKLWAVSALAEQMVKVGRARGERMRYVAGLLVDEEDNKSWLAQLTWRPLDPGRERPTRYRAPTWSWASVEGEVRVGRRYNEEPAVVEDWGVELAVKGAEYGALKPGAWIRLRGTVMTVDEVERYGVVVWVKSDKSHMAMLHSFEPCDGPVDYSQWSGLSDQPLWELKILEDSPEDKDTTILMLADNDARNMLLVVALEDWRSQGVAGILVERGAGDQIGLCRRRGSFFLERTAYAKGQPNVRSNFFELGQTETLKII</sequence>
<keyword evidence="3" id="KW-1185">Reference proteome</keyword>
<reference evidence="2" key="1">
    <citation type="submission" date="2023-06" db="EMBL/GenBank/DDBJ databases">
        <title>Genome-scale phylogeny and comparative genomics of the fungal order Sordariales.</title>
        <authorList>
            <consortium name="Lawrence Berkeley National Laboratory"/>
            <person name="Hensen N."/>
            <person name="Bonometti L."/>
            <person name="Westerberg I."/>
            <person name="Brannstrom I.O."/>
            <person name="Guillou S."/>
            <person name="Cros-Aarteil S."/>
            <person name="Calhoun S."/>
            <person name="Haridas S."/>
            <person name="Kuo A."/>
            <person name="Mondo S."/>
            <person name="Pangilinan J."/>
            <person name="Riley R."/>
            <person name="Labutti K."/>
            <person name="Andreopoulos B."/>
            <person name="Lipzen A."/>
            <person name="Chen C."/>
            <person name="Yanf M."/>
            <person name="Daum C."/>
            <person name="Ng V."/>
            <person name="Clum A."/>
            <person name="Steindorff A."/>
            <person name="Ohm R."/>
            <person name="Martin F."/>
            <person name="Silar P."/>
            <person name="Natvig D."/>
            <person name="Lalanne C."/>
            <person name="Gautier V."/>
            <person name="Ament-Velasquez S.L."/>
            <person name="Kruys A."/>
            <person name="Hutchinson M.I."/>
            <person name="Powell A.J."/>
            <person name="Barry K."/>
            <person name="Miller A.N."/>
            <person name="Grigoriev I.V."/>
            <person name="Debuchy R."/>
            <person name="Gladieux P."/>
            <person name="Thoren M.H."/>
            <person name="Johannesson H."/>
        </authorList>
    </citation>
    <scope>NUCLEOTIDE SEQUENCE</scope>
    <source>
        <strain evidence="2">CBS 307.81</strain>
    </source>
</reference>
<dbReference type="Proteomes" id="UP001174997">
    <property type="component" value="Unassembled WGS sequence"/>
</dbReference>
<protein>
    <submittedName>
        <fullName evidence="2">Heterokaryon incompatibility protein-domain-containing protein</fullName>
    </submittedName>
</protein>
<dbReference type="PANTHER" id="PTHR33112">
    <property type="entry name" value="DOMAIN PROTEIN, PUTATIVE-RELATED"/>
    <property type="match status" value="1"/>
</dbReference>
<dbReference type="Pfam" id="PF06985">
    <property type="entry name" value="HET"/>
    <property type="match status" value="1"/>
</dbReference>
<dbReference type="PANTHER" id="PTHR33112:SF16">
    <property type="entry name" value="HETEROKARYON INCOMPATIBILITY DOMAIN-CONTAINING PROTEIN"/>
    <property type="match status" value="1"/>
</dbReference>
<evidence type="ECO:0000313" key="2">
    <source>
        <dbReference type="EMBL" id="KAK0666721.1"/>
    </source>
</evidence>